<feature type="domain" description="Alcohol dehydrogenase-like C-terminal" evidence="1">
    <location>
        <begin position="200"/>
        <end position="328"/>
    </location>
</feature>
<sequence length="373" mass="39329">MTTLPPTQRALVLTSTSEPPVVQTIATPQPGPGSVIVKVLVANVVSYMREVYNGQRNYPFPTPLVIGTSAVGRIAAVGPDATTLEPGQLVLVDVVVRARDDPSTAFLAGLHQGITPGSAKLMQGEWRNSVYAEYAKVPLENCRILNEKRLLGGVDAGGLGYRIEQLSIISRLLVPYGGLSDINLRPGETVIVAPATGSFGGAAVSVALAMGAKVIAMGRNVEVLKKIAATSNRISTVAITGDQEAETAALLKHGPIDAFFDISPPQATHSTHIKAAILALKIGGRVSLMGGIAGDVPIPLALVMHKNITMKGNWMYTRENVAELVKMVELGILDIGQTRISGRFKLQEWDDAFACAAKHAGFGELTVMAPGDI</sequence>
<comment type="caution">
    <text evidence="3">The sequence shown here is derived from an EMBL/GenBank/DDBJ whole genome shotgun (WGS) entry which is preliminary data.</text>
</comment>
<evidence type="ECO:0000259" key="1">
    <source>
        <dbReference type="Pfam" id="PF00107"/>
    </source>
</evidence>
<evidence type="ECO:0008006" key="5">
    <source>
        <dbReference type="Google" id="ProtNLM"/>
    </source>
</evidence>
<dbReference type="EMBL" id="NHYE01001002">
    <property type="protein sequence ID" value="PPR00553.1"/>
    <property type="molecule type" value="Genomic_DNA"/>
</dbReference>
<name>A0A409YC46_9AGAR</name>
<dbReference type="SUPFAM" id="SSF51735">
    <property type="entry name" value="NAD(P)-binding Rossmann-fold domains"/>
    <property type="match status" value="1"/>
</dbReference>
<reference evidence="3 4" key="1">
    <citation type="journal article" date="2018" name="Evol. Lett.">
        <title>Horizontal gene cluster transfer increased hallucinogenic mushroom diversity.</title>
        <authorList>
            <person name="Reynolds H.T."/>
            <person name="Vijayakumar V."/>
            <person name="Gluck-Thaler E."/>
            <person name="Korotkin H.B."/>
            <person name="Matheny P.B."/>
            <person name="Slot J.C."/>
        </authorList>
    </citation>
    <scope>NUCLEOTIDE SEQUENCE [LARGE SCALE GENOMIC DNA]</scope>
    <source>
        <strain evidence="3 4">SRW20</strain>
    </source>
</reference>
<dbReference type="InterPro" id="IPR013154">
    <property type="entry name" value="ADH-like_N"/>
</dbReference>
<evidence type="ECO:0000259" key="2">
    <source>
        <dbReference type="Pfam" id="PF08240"/>
    </source>
</evidence>
<proteinExistence type="predicted"/>
<dbReference type="PANTHER" id="PTHR43677:SF4">
    <property type="entry name" value="QUINONE OXIDOREDUCTASE-LIKE PROTEIN 2"/>
    <property type="match status" value="1"/>
</dbReference>
<dbReference type="Gene3D" id="3.40.50.720">
    <property type="entry name" value="NAD(P)-binding Rossmann-like Domain"/>
    <property type="match status" value="1"/>
</dbReference>
<dbReference type="InterPro" id="IPR011032">
    <property type="entry name" value="GroES-like_sf"/>
</dbReference>
<dbReference type="InterPro" id="IPR013149">
    <property type="entry name" value="ADH-like_C"/>
</dbReference>
<gene>
    <name evidence="3" type="ORF">CVT26_009885</name>
</gene>
<dbReference type="InterPro" id="IPR036291">
    <property type="entry name" value="NAD(P)-bd_dom_sf"/>
</dbReference>
<feature type="domain" description="Alcohol dehydrogenase-like N-terminal" evidence="2">
    <location>
        <begin position="31"/>
        <end position="142"/>
    </location>
</feature>
<organism evidence="3 4">
    <name type="scientific">Gymnopilus dilepis</name>
    <dbReference type="NCBI Taxonomy" id="231916"/>
    <lineage>
        <taxon>Eukaryota</taxon>
        <taxon>Fungi</taxon>
        <taxon>Dikarya</taxon>
        <taxon>Basidiomycota</taxon>
        <taxon>Agaricomycotina</taxon>
        <taxon>Agaricomycetes</taxon>
        <taxon>Agaricomycetidae</taxon>
        <taxon>Agaricales</taxon>
        <taxon>Agaricineae</taxon>
        <taxon>Hymenogastraceae</taxon>
        <taxon>Gymnopilus</taxon>
    </lineage>
</organism>
<evidence type="ECO:0000313" key="4">
    <source>
        <dbReference type="Proteomes" id="UP000284706"/>
    </source>
</evidence>
<dbReference type="Proteomes" id="UP000284706">
    <property type="component" value="Unassembled WGS sequence"/>
</dbReference>
<dbReference type="Pfam" id="PF08240">
    <property type="entry name" value="ADH_N"/>
    <property type="match status" value="1"/>
</dbReference>
<dbReference type="STRING" id="231916.A0A409YC46"/>
<dbReference type="GO" id="GO:0016491">
    <property type="term" value="F:oxidoreductase activity"/>
    <property type="evidence" value="ECO:0007669"/>
    <property type="project" value="TreeGrafter"/>
</dbReference>
<dbReference type="PANTHER" id="PTHR43677">
    <property type="entry name" value="SHORT-CHAIN DEHYDROGENASE/REDUCTASE"/>
    <property type="match status" value="1"/>
</dbReference>
<dbReference type="OrthoDB" id="203908at2759"/>
<protein>
    <recommendedName>
        <fullName evidence="5">Alcohol dehydrogenase-like C-terminal domain-containing protein</fullName>
    </recommendedName>
</protein>
<accession>A0A409YC46</accession>
<evidence type="ECO:0000313" key="3">
    <source>
        <dbReference type="EMBL" id="PPR00553.1"/>
    </source>
</evidence>
<dbReference type="InParanoid" id="A0A409YC46"/>
<dbReference type="CDD" id="cd05188">
    <property type="entry name" value="MDR"/>
    <property type="match status" value="1"/>
</dbReference>
<dbReference type="Gene3D" id="3.90.180.10">
    <property type="entry name" value="Medium-chain alcohol dehydrogenases, catalytic domain"/>
    <property type="match status" value="1"/>
</dbReference>
<dbReference type="SUPFAM" id="SSF50129">
    <property type="entry name" value="GroES-like"/>
    <property type="match status" value="1"/>
</dbReference>
<dbReference type="InterPro" id="IPR051397">
    <property type="entry name" value="Zn-ADH-like_protein"/>
</dbReference>
<dbReference type="Pfam" id="PF00107">
    <property type="entry name" value="ADH_zinc_N"/>
    <property type="match status" value="1"/>
</dbReference>
<keyword evidence="4" id="KW-1185">Reference proteome</keyword>
<dbReference type="AlphaFoldDB" id="A0A409YC46"/>
<dbReference type="GO" id="GO:0005739">
    <property type="term" value="C:mitochondrion"/>
    <property type="evidence" value="ECO:0007669"/>
    <property type="project" value="TreeGrafter"/>
</dbReference>